<sequence>MLQTALYGFAAGLASTALMSVVQYPFYLRWSVVGILEWHENVCIAARILGRSAEGSLIPSFLFHFLNGGLAAMFYALAVSQLGFLQALETWALGLMFGVFLWLATLAPIHRPITGVSITSHPLGAKPAVLSIAVHLLYGLSTAYITALVV</sequence>
<evidence type="ECO:0000256" key="1">
    <source>
        <dbReference type="SAM" id="Phobius"/>
    </source>
</evidence>
<feature type="transmembrane region" description="Helical" evidence="1">
    <location>
        <begin position="129"/>
        <end position="149"/>
    </location>
</feature>
<feature type="transmembrane region" description="Helical" evidence="1">
    <location>
        <begin position="57"/>
        <end position="78"/>
    </location>
</feature>
<evidence type="ECO:0008006" key="3">
    <source>
        <dbReference type="Google" id="ProtNLM"/>
    </source>
</evidence>
<protein>
    <recommendedName>
        <fullName evidence="3">DUF1440 domain-containing protein</fullName>
    </recommendedName>
</protein>
<keyword evidence="1" id="KW-0472">Membrane</keyword>
<keyword evidence="1" id="KW-1133">Transmembrane helix</keyword>
<evidence type="ECO:0000313" key="2">
    <source>
        <dbReference type="EMBL" id="HHK69200.1"/>
    </source>
</evidence>
<organism evidence="2">
    <name type="scientific">Caldiarchaeum subterraneum</name>
    <dbReference type="NCBI Taxonomy" id="311458"/>
    <lineage>
        <taxon>Archaea</taxon>
        <taxon>Nitrososphaerota</taxon>
        <taxon>Candidatus Caldarchaeales</taxon>
        <taxon>Candidatus Caldarchaeaceae</taxon>
        <taxon>Candidatus Caldarchaeum</taxon>
    </lineage>
</organism>
<accession>A0A7C5LDC4</accession>
<gene>
    <name evidence="2" type="ORF">ENM11_08690</name>
</gene>
<keyword evidence="1" id="KW-0812">Transmembrane</keyword>
<dbReference type="EMBL" id="DRWN01000070">
    <property type="protein sequence ID" value="HHK69200.1"/>
    <property type="molecule type" value="Genomic_DNA"/>
</dbReference>
<feature type="transmembrane region" description="Helical" evidence="1">
    <location>
        <begin position="90"/>
        <end position="109"/>
    </location>
</feature>
<name>A0A7C5LDC4_CALS0</name>
<reference evidence="2" key="1">
    <citation type="journal article" date="2020" name="mSystems">
        <title>Genome- and Community-Level Interaction Insights into Carbon Utilization and Element Cycling Functions of Hydrothermarchaeota in Hydrothermal Sediment.</title>
        <authorList>
            <person name="Zhou Z."/>
            <person name="Liu Y."/>
            <person name="Xu W."/>
            <person name="Pan J."/>
            <person name="Luo Z.H."/>
            <person name="Li M."/>
        </authorList>
    </citation>
    <scope>NUCLEOTIDE SEQUENCE [LARGE SCALE GENOMIC DNA]</scope>
    <source>
        <strain evidence="2">SpSt-1056</strain>
    </source>
</reference>
<comment type="caution">
    <text evidence="2">The sequence shown here is derived from an EMBL/GenBank/DDBJ whole genome shotgun (WGS) entry which is preliminary data.</text>
</comment>
<proteinExistence type="predicted"/>
<dbReference type="AlphaFoldDB" id="A0A7C5LDC4"/>